<dbReference type="GeneID" id="94196564"/>
<reference evidence="1 2" key="1">
    <citation type="submission" date="2021-06" db="EMBL/GenBank/DDBJ databases">
        <title>Genome sequence of Babesia caballi.</title>
        <authorList>
            <person name="Yamagishi J."/>
            <person name="Kidaka T."/>
            <person name="Ochi A."/>
        </authorList>
    </citation>
    <scope>NUCLEOTIDE SEQUENCE [LARGE SCALE GENOMIC DNA]</scope>
    <source>
        <strain evidence="1">USDA-D6B2</strain>
    </source>
</reference>
<evidence type="ECO:0000313" key="2">
    <source>
        <dbReference type="Proteomes" id="UP001497744"/>
    </source>
</evidence>
<dbReference type="AlphaFoldDB" id="A0AAV4LY40"/>
<gene>
    <name evidence="1" type="ORF">BcabD6B2_45180</name>
</gene>
<organism evidence="1 2">
    <name type="scientific">Babesia caballi</name>
    <dbReference type="NCBI Taxonomy" id="5871"/>
    <lineage>
        <taxon>Eukaryota</taxon>
        <taxon>Sar</taxon>
        <taxon>Alveolata</taxon>
        <taxon>Apicomplexa</taxon>
        <taxon>Aconoidasida</taxon>
        <taxon>Piroplasmida</taxon>
        <taxon>Babesiidae</taxon>
        <taxon>Babesia</taxon>
    </lineage>
</organism>
<keyword evidence="2" id="KW-1185">Reference proteome</keyword>
<dbReference type="Proteomes" id="UP001497744">
    <property type="component" value="Unassembled WGS sequence"/>
</dbReference>
<protein>
    <submittedName>
        <fullName evidence="1">Glucans biosynthesis glucosyltransferase MdoH</fullName>
    </submittedName>
</protein>
<accession>A0AAV4LY40</accession>
<comment type="caution">
    <text evidence="1">The sequence shown here is derived from an EMBL/GenBank/DDBJ whole genome shotgun (WGS) entry which is preliminary data.</text>
</comment>
<evidence type="ECO:0000313" key="1">
    <source>
        <dbReference type="EMBL" id="GIX65083.1"/>
    </source>
</evidence>
<sequence length="188" mass="19578">MVAAETLKVVGEEGLERGSLAVGATVGADAALIVGAGGGVGTTGSILLTIVPTLRAVHTRIPIAYVGTGRVIGSRINLFSKPTMPPTAAIIKISETLLRQEGQLKLQSISVLRKLAQKRGTGRVREAHAVTEEMMKVGFLTFLGGPRPLKSTQDHRRIEAGHSEVTLQVSGTEGVGSCGRFTGVGDVE</sequence>
<dbReference type="EMBL" id="BPLF01000004">
    <property type="protein sequence ID" value="GIX65083.1"/>
    <property type="molecule type" value="Genomic_DNA"/>
</dbReference>
<dbReference type="RefSeq" id="XP_067717152.1">
    <property type="nucleotide sequence ID" value="XM_067861051.1"/>
</dbReference>
<name>A0AAV4LY40_BABCB</name>
<proteinExistence type="predicted"/>